<accession>A0ABS7C3L0</accession>
<feature type="compositionally biased region" description="Basic and acidic residues" evidence="1">
    <location>
        <begin position="101"/>
        <end position="113"/>
    </location>
</feature>
<gene>
    <name evidence="2" type="ORF">K0U00_15830</name>
</gene>
<reference evidence="2 3" key="1">
    <citation type="submission" date="2021-07" db="EMBL/GenBank/DDBJ databases">
        <title>Paenibacillus radiodurans sp. nov., isolated from the southeastern edge of Tengger Desert.</title>
        <authorList>
            <person name="Zhang G."/>
        </authorList>
    </citation>
    <scope>NUCLEOTIDE SEQUENCE [LARGE SCALE GENOMIC DNA]</scope>
    <source>
        <strain evidence="2 3">CCM 7311</strain>
    </source>
</reference>
<dbReference type="EMBL" id="JAHZIK010000375">
    <property type="protein sequence ID" value="MBW7455496.1"/>
    <property type="molecule type" value="Genomic_DNA"/>
</dbReference>
<sequence length="131" mass="14376">MRNYMDLLFEFADENDAALASNTLDELGYAPVLLEGKPNVHIQLDGGDLTSAIEIAQAHGGKLAVQEIPIPAHMVNEDWIAKEEQSEPGQTGLNVPDDEDSLHNRDEDTRQEDLTGCDSGTYDHFSGDVHN</sequence>
<proteinExistence type="predicted"/>
<evidence type="ECO:0000313" key="2">
    <source>
        <dbReference type="EMBL" id="MBW7455496.1"/>
    </source>
</evidence>
<protein>
    <recommendedName>
        <fullName evidence="4">DUF2007 domain-containing protein</fullName>
    </recommendedName>
</protein>
<feature type="region of interest" description="Disordered" evidence="1">
    <location>
        <begin position="81"/>
        <end position="131"/>
    </location>
</feature>
<dbReference type="RefSeq" id="WP_210044114.1">
    <property type="nucleotide sequence ID" value="NZ_JBHLVU010000009.1"/>
</dbReference>
<dbReference type="Proteomes" id="UP001519887">
    <property type="component" value="Unassembled WGS sequence"/>
</dbReference>
<evidence type="ECO:0008006" key="4">
    <source>
        <dbReference type="Google" id="ProtNLM"/>
    </source>
</evidence>
<keyword evidence="3" id="KW-1185">Reference proteome</keyword>
<organism evidence="2 3">
    <name type="scientific">Paenibacillus sepulcri</name>
    <dbReference type="NCBI Taxonomy" id="359917"/>
    <lineage>
        <taxon>Bacteria</taxon>
        <taxon>Bacillati</taxon>
        <taxon>Bacillota</taxon>
        <taxon>Bacilli</taxon>
        <taxon>Bacillales</taxon>
        <taxon>Paenibacillaceae</taxon>
        <taxon>Paenibacillus</taxon>
    </lineage>
</organism>
<name>A0ABS7C3L0_9BACL</name>
<comment type="caution">
    <text evidence="2">The sequence shown here is derived from an EMBL/GenBank/DDBJ whole genome shotgun (WGS) entry which is preliminary data.</text>
</comment>
<evidence type="ECO:0000313" key="3">
    <source>
        <dbReference type="Proteomes" id="UP001519887"/>
    </source>
</evidence>
<evidence type="ECO:0000256" key="1">
    <source>
        <dbReference type="SAM" id="MobiDB-lite"/>
    </source>
</evidence>